<comment type="caution">
    <text evidence="1">The sequence shown here is derived from an EMBL/GenBank/DDBJ whole genome shotgun (WGS) entry which is preliminary data.</text>
</comment>
<accession>A0A5J4SAB7</accession>
<dbReference type="InterPro" id="IPR029068">
    <property type="entry name" value="Glyas_Bleomycin-R_OHBP_Dase"/>
</dbReference>
<dbReference type="SUPFAM" id="SSF54593">
    <property type="entry name" value="Glyoxalase/Bleomycin resistance protein/Dihydroxybiphenyl dioxygenase"/>
    <property type="match status" value="1"/>
</dbReference>
<protein>
    <recommendedName>
        <fullName evidence="2">PhnB-like domain-containing protein</fullName>
    </recommendedName>
</protein>
<sequence>MKIRPYLTFKGQCQEAIDLYSNAFKTTASTIRRFSDLPENPEMVISDSQKNWILQATIPFGDDYIRLSDFGGDHPLNKAK</sequence>
<evidence type="ECO:0008006" key="2">
    <source>
        <dbReference type="Google" id="ProtNLM"/>
    </source>
</evidence>
<name>A0A5J4SAB7_9ZZZZ</name>
<gene>
    <name evidence="1" type="ORF">EZS27_009451</name>
</gene>
<dbReference type="EMBL" id="SNRY01000303">
    <property type="protein sequence ID" value="KAA6342838.1"/>
    <property type="molecule type" value="Genomic_DNA"/>
</dbReference>
<evidence type="ECO:0000313" key="1">
    <source>
        <dbReference type="EMBL" id="KAA6342838.1"/>
    </source>
</evidence>
<dbReference type="AlphaFoldDB" id="A0A5J4SAB7"/>
<reference evidence="1" key="1">
    <citation type="submission" date="2019-03" db="EMBL/GenBank/DDBJ databases">
        <title>Single cell metagenomics reveals metabolic interactions within the superorganism composed of flagellate Streblomastix strix and complex community of Bacteroidetes bacteria on its surface.</title>
        <authorList>
            <person name="Treitli S.C."/>
            <person name="Kolisko M."/>
            <person name="Husnik F."/>
            <person name="Keeling P."/>
            <person name="Hampl V."/>
        </authorList>
    </citation>
    <scope>NUCLEOTIDE SEQUENCE</scope>
    <source>
        <strain evidence="1">STM</strain>
    </source>
</reference>
<organism evidence="1">
    <name type="scientific">termite gut metagenome</name>
    <dbReference type="NCBI Taxonomy" id="433724"/>
    <lineage>
        <taxon>unclassified sequences</taxon>
        <taxon>metagenomes</taxon>
        <taxon>organismal metagenomes</taxon>
    </lineage>
</organism>
<proteinExistence type="predicted"/>
<dbReference type="Gene3D" id="3.10.180.10">
    <property type="entry name" value="2,3-Dihydroxybiphenyl 1,2-Dioxygenase, domain 1"/>
    <property type="match status" value="1"/>
</dbReference>